<comment type="similarity">
    <text evidence="4">Belongs to the SDHAF2 family.</text>
</comment>
<comment type="caution">
    <text evidence="5">The sequence shown here is derived from an EMBL/GenBank/DDBJ whole genome shotgun (WGS) entry which is preliminary data.</text>
</comment>
<evidence type="ECO:0000256" key="2">
    <source>
        <dbReference type="ARBA" id="ARBA00023128"/>
    </source>
</evidence>
<dbReference type="InterPro" id="IPR036714">
    <property type="entry name" value="SDH_sf"/>
</dbReference>
<dbReference type="PANTHER" id="PTHR12469:SF2">
    <property type="entry name" value="SUCCINATE DEHYDROGENASE ASSEMBLY FACTOR 2, MITOCHONDRIAL"/>
    <property type="match status" value="1"/>
</dbReference>
<dbReference type="SUPFAM" id="SSF109910">
    <property type="entry name" value="YgfY-like"/>
    <property type="match status" value="1"/>
</dbReference>
<evidence type="ECO:0000313" key="6">
    <source>
        <dbReference type="Proteomes" id="UP001347796"/>
    </source>
</evidence>
<sequence>MANVLFRVLNSTNLVTFSLVKHQLYKAAPIVTRLSSGIYTPEDTEPPIPVYQEKSGETTELKRARLLYQSRKRGMTENGLLLSSFASKYLDKLDEDQLVMYDRLINKPTNDWEIYYWVTGAKPTPDEYNHHVMDMLKEHTQNKDKDLRLHQPALYT</sequence>
<evidence type="ECO:0000256" key="3">
    <source>
        <dbReference type="ARBA" id="ARBA00023186"/>
    </source>
</evidence>
<evidence type="ECO:0000256" key="1">
    <source>
        <dbReference type="ARBA" id="ARBA00004305"/>
    </source>
</evidence>
<protein>
    <recommendedName>
        <fullName evidence="4">Succinate dehydrogenase assembly factor 2, mitochondrial</fullName>
        <shortName evidence="4">SDH assembly factor 2</shortName>
        <shortName evidence="4">SDHAF2</shortName>
    </recommendedName>
</protein>
<dbReference type="EMBL" id="JAZGQO010000002">
    <property type="protein sequence ID" value="KAK6192832.1"/>
    <property type="molecule type" value="Genomic_DNA"/>
</dbReference>
<dbReference type="GO" id="GO:0005759">
    <property type="term" value="C:mitochondrial matrix"/>
    <property type="evidence" value="ECO:0007669"/>
    <property type="project" value="UniProtKB-SubCell"/>
</dbReference>
<keyword evidence="2 4" id="KW-0496">Mitochondrion</keyword>
<proteinExistence type="inferred from homology"/>
<dbReference type="HAMAP" id="MF_03057">
    <property type="entry name" value="SDHAF2"/>
    <property type="match status" value="1"/>
</dbReference>
<dbReference type="GO" id="GO:0034553">
    <property type="term" value="P:mitochondrial respiratory chain complex II assembly"/>
    <property type="evidence" value="ECO:0007669"/>
    <property type="project" value="TreeGrafter"/>
</dbReference>
<dbReference type="Proteomes" id="UP001347796">
    <property type="component" value="Unassembled WGS sequence"/>
</dbReference>
<dbReference type="Pfam" id="PF03937">
    <property type="entry name" value="Sdh5"/>
    <property type="match status" value="1"/>
</dbReference>
<dbReference type="FunFam" id="1.10.150.250:FF:000002">
    <property type="entry name" value="Succinate dehydrogenase assembly factor 2, mitochondrial"/>
    <property type="match status" value="1"/>
</dbReference>
<name>A0AAN8K9K6_PATCE</name>
<organism evidence="5 6">
    <name type="scientific">Patella caerulea</name>
    <name type="common">Rayed Mediterranean limpet</name>
    <dbReference type="NCBI Taxonomy" id="87958"/>
    <lineage>
        <taxon>Eukaryota</taxon>
        <taxon>Metazoa</taxon>
        <taxon>Spiralia</taxon>
        <taxon>Lophotrochozoa</taxon>
        <taxon>Mollusca</taxon>
        <taxon>Gastropoda</taxon>
        <taxon>Patellogastropoda</taxon>
        <taxon>Patelloidea</taxon>
        <taxon>Patellidae</taxon>
        <taxon>Patella</taxon>
    </lineage>
</organism>
<dbReference type="AlphaFoldDB" id="A0AAN8K9K6"/>
<comment type="subcellular location">
    <subcellularLocation>
        <location evidence="1 4">Mitochondrion matrix</location>
    </subcellularLocation>
</comment>
<comment type="function">
    <text evidence="4">Plays an essential role in the assembly of succinate dehydrogenase (SDH), an enzyme complex (also referred to as respiratory complex II) that is a component of both the tricarboxylic acid (TCA) cycle and the mitochondrial electron transport chain, and which couples the oxidation of succinate to fumarate with the reduction of ubiquinone (coenzyme Q) to ubiquinol. Required for flavinylation (covalent attachment of FAD) of the flavoprotein subunit of the SDH catalytic dimer.</text>
</comment>
<keyword evidence="3 4" id="KW-0143">Chaperone</keyword>
<dbReference type="GO" id="GO:0006121">
    <property type="term" value="P:mitochondrial electron transport, succinate to ubiquinone"/>
    <property type="evidence" value="ECO:0007669"/>
    <property type="project" value="UniProtKB-UniRule"/>
</dbReference>
<dbReference type="Gene3D" id="1.10.150.250">
    <property type="entry name" value="Flavinator of succinate dehydrogenase"/>
    <property type="match status" value="1"/>
</dbReference>
<dbReference type="InterPro" id="IPR005631">
    <property type="entry name" value="SDH"/>
</dbReference>
<reference evidence="5 6" key="1">
    <citation type="submission" date="2024-01" db="EMBL/GenBank/DDBJ databases">
        <title>The genome of the rayed Mediterranean limpet Patella caerulea (Linnaeus, 1758).</title>
        <authorList>
            <person name="Anh-Thu Weber A."/>
            <person name="Halstead-Nussloch G."/>
        </authorList>
    </citation>
    <scope>NUCLEOTIDE SEQUENCE [LARGE SCALE GENOMIC DNA]</scope>
    <source>
        <strain evidence="5">AATW-2023a</strain>
        <tissue evidence="5">Whole specimen</tissue>
    </source>
</reference>
<comment type="subunit">
    <text evidence="4">Interacts with the flavoprotein subunit within the SDH catalytic dimer.</text>
</comment>
<accession>A0AAN8K9K6</accession>
<gene>
    <name evidence="5" type="ORF">SNE40_004234</name>
</gene>
<dbReference type="PANTHER" id="PTHR12469">
    <property type="entry name" value="PROTEIN EMI5 HOMOLOG, MITOCHONDRIAL"/>
    <property type="match status" value="1"/>
</dbReference>
<keyword evidence="6" id="KW-1185">Reference proteome</keyword>
<dbReference type="InterPro" id="IPR028882">
    <property type="entry name" value="SDHAF2"/>
</dbReference>
<evidence type="ECO:0000313" key="5">
    <source>
        <dbReference type="EMBL" id="KAK6192832.1"/>
    </source>
</evidence>
<dbReference type="GO" id="GO:0006099">
    <property type="term" value="P:tricarboxylic acid cycle"/>
    <property type="evidence" value="ECO:0007669"/>
    <property type="project" value="TreeGrafter"/>
</dbReference>
<evidence type="ECO:0000256" key="4">
    <source>
        <dbReference type="HAMAP-Rule" id="MF_03057"/>
    </source>
</evidence>